<dbReference type="Pfam" id="PF08241">
    <property type="entry name" value="Methyltransf_11"/>
    <property type="match status" value="1"/>
</dbReference>
<reference evidence="2 3" key="1">
    <citation type="submission" date="2018-07" db="EMBL/GenBank/DDBJ databases">
        <title>Genomic Encyclopedia of Type Strains, Phase III (KMG-III): the genomes of soil and plant-associated and newly described type strains.</title>
        <authorList>
            <person name="Whitman W."/>
        </authorList>
    </citation>
    <scope>NUCLEOTIDE SEQUENCE [LARGE SCALE GENOMIC DNA]</scope>
    <source>
        <strain evidence="2 3">CECT 8488</strain>
    </source>
</reference>
<evidence type="ECO:0000259" key="1">
    <source>
        <dbReference type="Pfam" id="PF08241"/>
    </source>
</evidence>
<organism evidence="2 3">
    <name type="scientific">Aestuariispira insulae</name>
    <dbReference type="NCBI Taxonomy" id="1461337"/>
    <lineage>
        <taxon>Bacteria</taxon>
        <taxon>Pseudomonadati</taxon>
        <taxon>Pseudomonadota</taxon>
        <taxon>Alphaproteobacteria</taxon>
        <taxon>Rhodospirillales</taxon>
        <taxon>Kiloniellaceae</taxon>
        <taxon>Aestuariispira</taxon>
    </lineage>
</organism>
<keyword evidence="2" id="KW-0830">Ubiquinone</keyword>
<dbReference type="GO" id="GO:0008757">
    <property type="term" value="F:S-adenosylmethionine-dependent methyltransferase activity"/>
    <property type="evidence" value="ECO:0007669"/>
    <property type="project" value="InterPro"/>
</dbReference>
<keyword evidence="2" id="KW-0808">Transferase</keyword>
<keyword evidence="3" id="KW-1185">Reference proteome</keyword>
<dbReference type="AlphaFoldDB" id="A0A3D9HRF4"/>
<dbReference type="Proteomes" id="UP000256845">
    <property type="component" value="Unassembled WGS sequence"/>
</dbReference>
<sequence>MTSKSLGTMEDAYDSPPWWYDIRGLFILTFAYNDTLWRQVRFFSGHIGDNHLDVACGTGSLLDLAYRYRQMSGRVNNRITGIDYAQAMLVGAVRRFRKRGNVAFHQADAAAMPFDDCAFDAATILNSLHALPDPAGALRDIHRVLKPQGTLAANILLQPEGTGLLARFANRINRWGQKKGILNRAYRIDEVERLLLDAGFAIRESFRKGNCFYVLSDKP</sequence>
<proteinExistence type="predicted"/>
<dbReference type="PANTHER" id="PTHR43591:SF110">
    <property type="entry name" value="RHODANESE DOMAIN-CONTAINING PROTEIN"/>
    <property type="match status" value="1"/>
</dbReference>
<evidence type="ECO:0000313" key="2">
    <source>
        <dbReference type="EMBL" id="RED52072.1"/>
    </source>
</evidence>
<dbReference type="SUPFAM" id="SSF53335">
    <property type="entry name" value="S-adenosyl-L-methionine-dependent methyltransferases"/>
    <property type="match status" value="1"/>
</dbReference>
<dbReference type="InterPro" id="IPR029063">
    <property type="entry name" value="SAM-dependent_MTases_sf"/>
</dbReference>
<evidence type="ECO:0000313" key="3">
    <source>
        <dbReference type="Proteomes" id="UP000256845"/>
    </source>
</evidence>
<feature type="domain" description="Methyltransferase type 11" evidence="1">
    <location>
        <begin position="52"/>
        <end position="152"/>
    </location>
</feature>
<protein>
    <submittedName>
        <fullName evidence="2">Ubiquinone/menaquinone biosynthesis C-methylase UbiE</fullName>
    </submittedName>
</protein>
<accession>A0A3D9HRF4</accession>
<dbReference type="CDD" id="cd02440">
    <property type="entry name" value="AdoMet_MTases"/>
    <property type="match status" value="1"/>
</dbReference>
<dbReference type="InterPro" id="IPR013216">
    <property type="entry name" value="Methyltransf_11"/>
</dbReference>
<dbReference type="GO" id="GO:0032259">
    <property type="term" value="P:methylation"/>
    <property type="evidence" value="ECO:0007669"/>
    <property type="project" value="UniProtKB-KW"/>
</dbReference>
<dbReference type="PANTHER" id="PTHR43591">
    <property type="entry name" value="METHYLTRANSFERASE"/>
    <property type="match status" value="1"/>
</dbReference>
<comment type="caution">
    <text evidence="2">The sequence shown here is derived from an EMBL/GenBank/DDBJ whole genome shotgun (WGS) entry which is preliminary data.</text>
</comment>
<keyword evidence="2" id="KW-0489">Methyltransferase</keyword>
<dbReference type="Gene3D" id="3.40.50.150">
    <property type="entry name" value="Vaccinia Virus protein VP39"/>
    <property type="match status" value="1"/>
</dbReference>
<gene>
    <name evidence="2" type="ORF">DFP90_10290</name>
</gene>
<dbReference type="EMBL" id="QRDW01000002">
    <property type="protein sequence ID" value="RED52072.1"/>
    <property type="molecule type" value="Genomic_DNA"/>
</dbReference>
<name>A0A3D9HRF4_9PROT</name>